<comment type="pathway">
    <text evidence="3">Nucleotide-sugar biosynthesis; GDP-alpha-D-mannose biosynthesis; alpha-D-mannose 1-phosphate from D-fructose 6-phosphate: step 1/2.</text>
</comment>
<evidence type="ECO:0000256" key="4">
    <source>
        <dbReference type="ARBA" id="ARBA00010772"/>
    </source>
</evidence>
<dbReference type="SUPFAM" id="SSF52374">
    <property type="entry name" value="Nucleotidylyl transferase"/>
    <property type="match status" value="1"/>
</dbReference>
<keyword evidence="6" id="KW-0479">Metal-binding</keyword>
<dbReference type="PROSITE" id="PS00965">
    <property type="entry name" value="PMI_I_1"/>
    <property type="match status" value="1"/>
</dbReference>
<sequence length="565" mass="61544">MTRPKAMTKRVVVASGYFNPLHYGHVSYLEKARDLGTSLIVIVNNDIQAARRRASAGPHIPARERVKLVRSLQCVDAALEAIDDGESVAETLRLLHPDVFANGGGQKPNEQELKVCVQLGIQMVDGLGIQLLSLTPYTQHYDWGKPRNESIIAALTGQQSPPHMLEDSFDESKPFAELWMGDHPSGPARVVSPRSPEHRDAATVKRSTPLQDVIKRSPSLLGPSLSDSKQLPFLLKVLSIHKALSIQAHPDKVLAGKLHRERPDVYKDANHKPEIAIALSDDFQALCGFRAVSEIVQMLPRVPELADLIGATAVGALGAAVGDTAKEADALRQAYSSMMHAPDEEVCRQARRLHERAKIATGELACLQDAFQLVCKLYVQYPDDVGIFSVFFMNHLRLNVGECLYMAQNVPHAYISGDIVECMACSDNVVRGGLTPKFKDVEVLCSMLNYAGGPPATLKPTQIEDGIKLYADSCIEEFQVTHLHLPAGGRTCRIFSSEGPALALNLSGFGSISSAGERQEIGAGKVLLLPPGSEPTFEADSNMEIFVACCPPQYFQGLRRAKSCD</sequence>
<keyword evidence="7" id="KW-0862">Zinc</keyword>
<evidence type="ECO:0000313" key="13">
    <source>
        <dbReference type="Proteomes" id="UP001178507"/>
    </source>
</evidence>
<evidence type="ECO:0000259" key="10">
    <source>
        <dbReference type="Pfam" id="PF20511"/>
    </source>
</evidence>
<evidence type="ECO:0000256" key="3">
    <source>
        <dbReference type="ARBA" id="ARBA00004666"/>
    </source>
</evidence>
<dbReference type="NCBIfam" id="TIGR00218">
    <property type="entry name" value="manA"/>
    <property type="match status" value="1"/>
</dbReference>
<comment type="similarity">
    <text evidence="4">Belongs to the mannose-6-phosphate isomerase type 1 family.</text>
</comment>
<dbReference type="PRINTS" id="PR00714">
    <property type="entry name" value="MAN6PISMRASE"/>
</dbReference>
<dbReference type="GO" id="GO:0004476">
    <property type="term" value="F:mannose-6-phosphate isomerase activity"/>
    <property type="evidence" value="ECO:0007669"/>
    <property type="project" value="UniProtKB-EC"/>
</dbReference>
<dbReference type="CDD" id="cd07011">
    <property type="entry name" value="cupin_PMI_type_I_N"/>
    <property type="match status" value="1"/>
</dbReference>
<dbReference type="InterPro" id="IPR016305">
    <property type="entry name" value="Mannose-6-P_Isomerase"/>
</dbReference>
<dbReference type="Gene3D" id="1.10.441.10">
    <property type="entry name" value="Phosphomannose Isomerase, domain 2"/>
    <property type="match status" value="1"/>
</dbReference>
<dbReference type="Pfam" id="PF20511">
    <property type="entry name" value="PMI_typeI_cat"/>
    <property type="match status" value="1"/>
</dbReference>
<feature type="domain" description="Cytidyltransferase-like" evidence="9">
    <location>
        <begin position="14"/>
        <end position="106"/>
    </location>
</feature>
<evidence type="ECO:0000313" key="12">
    <source>
        <dbReference type="EMBL" id="CAJ1400721.1"/>
    </source>
</evidence>
<dbReference type="EC" id="5.3.1.8" evidence="5"/>
<comment type="caution">
    <text evidence="12">The sequence shown here is derived from an EMBL/GenBank/DDBJ whole genome shotgun (WGS) entry which is preliminary data.</text>
</comment>
<feature type="domain" description="Phosphomannose isomerase type I helical insertion" evidence="11">
    <location>
        <begin position="321"/>
        <end position="393"/>
    </location>
</feature>
<dbReference type="InterPro" id="IPR001250">
    <property type="entry name" value="Man6P_Isoase-1"/>
</dbReference>
<accession>A0AA36J7Q9</accession>
<evidence type="ECO:0000256" key="1">
    <source>
        <dbReference type="ARBA" id="ARBA00000757"/>
    </source>
</evidence>
<dbReference type="GO" id="GO:0005829">
    <property type="term" value="C:cytosol"/>
    <property type="evidence" value="ECO:0007669"/>
    <property type="project" value="TreeGrafter"/>
</dbReference>
<dbReference type="Proteomes" id="UP001178507">
    <property type="component" value="Unassembled WGS sequence"/>
</dbReference>
<dbReference type="PANTHER" id="PTHR10309:SF0">
    <property type="entry name" value="MANNOSE-6-PHOSPHATE ISOMERASE"/>
    <property type="match status" value="1"/>
</dbReference>
<comment type="catalytic activity">
    <reaction evidence="1">
        <text>D-mannose 6-phosphate = D-fructose 6-phosphate</text>
        <dbReference type="Rhea" id="RHEA:12356"/>
        <dbReference type="ChEBI" id="CHEBI:58735"/>
        <dbReference type="ChEBI" id="CHEBI:61527"/>
        <dbReference type="EC" id="5.3.1.8"/>
    </reaction>
</comment>
<name>A0AA36J7Q9_9DINO</name>
<dbReference type="InterPro" id="IPR018050">
    <property type="entry name" value="Pmannose_isomerase-type1_CS"/>
</dbReference>
<keyword evidence="8" id="KW-0413">Isomerase</keyword>
<evidence type="ECO:0000256" key="8">
    <source>
        <dbReference type="ARBA" id="ARBA00023235"/>
    </source>
</evidence>
<keyword evidence="13" id="KW-1185">Reference proteome</keyword>
<dbReference type="InterPro" id="IPR011051">
    <property type="entry name" value="RmlC_Cupin_sf"/>
</dbReference>
<evidence type="ECO:0000256" key="7">
    <source>
        <dbReference type="ARBA" id="ARBA00022833"/>
    </source>
</evidence>
<dbReference type="SUPFAM" id="SSF51182">
    <property type="entry name" value="RmlC-like cupins"/>
    <property type="match status" value="1"/>
</dbReference>
<dbReference type="Pfam" id="PF01467">
    <property type="entry name" value="CTP_transf_like"/>
    <property type="match status" value="1"/>
</dbReference>
<dbReference type="GO" id="GO:0009298">
    <property type="term" value="P:GDP-mannose biosynthetic process"/>
    <property type="evidence" value="ECO:0007669"/>
    <property type="project" value="InterPro"/>
</dbReference>
<dbReference type="InterPro" id="IPR046457">
    <property type="entry name" value="PMI_typeI_cat"/>
</dbReference>
<dbReference type="Pfam" id="PF20512">
    <property type="entry name" value="PMI_typeI_hel"/>
    <property type="match status" value="1"/>
</dbReference>
<evidence type="ECO:0000259" key="11">
    <source>
        <dbReference type="Pfam" id="PF20512"/>
    </source>
</evidence>
<evidence type="ECO:0000256" key="6">
    <source>
        <dbReference type="ARBA" id="ARBA00022723"/>
    </source>
</evidence>
<evidence type="ECO:0000259" key="9">
    <source>
        <dbReference type="Pfam" id="PF01467"/>
    </source>
</evidence>
<protein>
    <recommendedName>
        <fullName evidence="5">mannose-6-phosphate isomerase</fullName>
        <ecNumber evidence="5">5.3.1.8</ecNumber>
    </recommendedName>
</protein>
<feature type="domain" description="Phosphomannose isomerase type I catalytic" evidence="10">
    <location>
        <begin position="131"/>
        <end position="291"/>
    </location>
</feature>
<evidence type="ECO:0000256" key="2">
    <source>
        <dbReference type="ARBA" id="ARBA00001947"/>
    </source>
</evidence>
<comment type="cofactor">
    <cofactor evidence="2">
        <name>Zn(2+)</name>
        <dbReference type="ChEBI" id="CHEBI:29105"/>
    </cofactor>
</comment>
<dbReference type="GO" id="GO:0008270">
    <property type="term" value="F:zinc ion binding"/>
    <property type="evidence" value="ECO:0007669"/>
    <property type="project" value="InterPro"/>
</dbReference>
<dbReference type="InterPro" id="IPR004821">
    <property type="entry name" value="Cyt_trans-like"/>
</dbReference>
<dbReference type="InterPro" id="IPR014710">
    <property type="entry name" value="RmlC-like_jellyroll"/>
</dbReference>
<dbReference type="Gene3D" id="3.40.50.620">
    <property type="entry name" value="HUPs"/>
    <property type="match status" value="1"/>
</dbReference>
<dbReference type="EMBL" id="CAUJNA010003382">
    <property type="protein sequence ID" value="CAJ1400721.1"/>
    <property type="molecule type" value="Genomic_DNA"/>
</dbReference>
<dbReference type="InterPro" id="IPR014729">
    <property type="entry name" value="Rossmann-like_a/b/a_fold"/>
</dbReference>
<proteinExistence type="inferred from homology"/>
<reference evidence="12" key="1">
    <citation type="submission" date="2023-08" db="EMBL/GenBank/DDBJ databases">
        <authorList>
            <person name="Chen Y."/>
            <person name="Shah S."/>
            <person name="Dougan E. K."/>
            <person name="Thang M."/>
            <person name="Chan C."/>
        </authorList>
    </citation>
    <scope>NUCLEOTIDE SEQUENCE</scope>
</reference>
<dbReference type="PANTHER" id="PTHR10309">
    <property type="entry name" value="MANNOSE-6-PHOSPHATE ISOMERASE"/>
    <property type="match status" value="1"/>
</dbReference>
<dbReference type="InterPro" id="IPR046458">
    <property type="entry name" value="PMI_typeI_hel"/>
</dbReference>
<dbReference type="Gene3D" id="2.60.120.10">
    <property type="entry name" value="Jelly Rolls"/>
    <property type="match status" value="2"/>
</dbReference>
<dbReference type="GO" id="GO:0005975">
    <property type="term" value="P:carbohydrate metabolic process"/>
    <property type="evidence" value="ECO:0007669"/>
    <property type="project" value="InterPro"/>
</dbReference>
<organism evidence="12 13">
    <name type="scientific">Effrenium voratum</name>
    <dbReference type="NCBI Taxonomy" id="2562239"/>
    <lineage>
        <taxon>Eukaryota</taxon>
        <taxon>Sar</taxon>
        <taxon>Alveolata</taxon>
        <taxon>Dinophyceae</taxon>
        <taxon>Suessiales</taxon>
        <taxon>Symbiodiniaceae</taxon>
        <taxon>Effrenium</taxon>
    </lineage>
</organism>
<dbReference type="AlphaFoldDB" id="A0AA36J7Q9"/>
<evidence type="ECO:0000256" key="5">
    <source>
        <dbReference type="ARBA" id="ARBA00011956"/>
    </source>
</evidence>
<gene>
    <name evidence="12" type="ORF">EVOR1521_LOCUS24017</name>
</gene>
<dbReference type="NCBIfam" id="TIGR00125">
    <property type="entry name" value="cyt_tran_rel"/>
    <property type="match status" value="1"/>
</dbReference>